<evidence type="ECO:0000313" key="11">
    <source>
        <dbReference type="Proteomes" id="UP000827092"/>
    </source>
</evidence>
<dbReference type="GO" id="GO:0005615">
    <property type="term" value="C:extracellular space"/>
    <property type="evidence" value="ECO:0007669"/>
    <property type="project" value="TreeGrafter"/>
</dbReference>
<dbReference type="Gene3D" id="3.30.2460.20">
    <property type="match status" value="1"/>
</dbReference>
<keyword evidence="5" id="KW-0272">Extracellular matrix</keyword>
<dbReference type="GO" id="GO:0000902">
    <property type="term" value="P:cell morphogenesis"/>
    <property type="evidence" value="ECO:0007669"/>
    <property type="project" value="UniProtKB-ARBA"/>
</dbReference>
<reference evidence="10 11" key="1">
    <citation type="journal article" date="2022" name="Nat. Ecol. Evol.">
        <title>A masculinizing supergene underlies an exaggerated male reproductive morph in a spider.</title>
        <authorList>
            <person name="Hendrickx F."/>
            <person name="De Corte Z."/>
            <person name="Sonet G."/>
            <person name="Van Belleghem S.M."/>
            <person name="Kostlbacher S."/>
            <person name="Vangestel C."/>
        </authorList>
    </citation>
    <scope>NUCLEOTIDE SEQUENCE [LARGE SCALE GENOMIC DNA]</scope>
    <source>
        <strain evidence="10">W744_W776</strain>
    </source>
</reference>
<evidence type="ECO:0000256" key="4">
    <source>
        <dbReference type="ARBA" id="ARBA00022525"/>
    </source>
</evidence>
<dbReference type="Proteomes" id="UP000827092">
    <property type="component" value="Unassembled WGS sequence"/>
</dbReference>
<dbReference type="EMBL" id="JAFNEN010000131">
    <property type="protein sequence ID" value="KAG8193079.1"/>
    <property type="molecule type" value="Genomic_DNA"/>
</dbReference>
<dbReference type="PRINTS" id="PR01349">
    <property type="entry name" value="WNTPROTEIN"/>
</dbReference>
<dbReference type="GO" id="GO:0060070">
    <property type="term" value="P:canonical Wnt signaling pathway"/>
    <property type="evidence" value="ECO:0007669"/>
    <property type="project" value="TreeGrafter"/>
</dbReference>
<evidence type="ECO:0000256" key="5">
    <source>
        <dbReference type="ARBA" id="ARBA00022530"/>
    </source>
</evidence>
<dbReference type="SMART" id="SM00097">
    <property type="entry name" value="WNT1"/>
    <property type="match status" value="1"/>
</dbReference>
<keyword evidence="6 9" id="KW-0879">Wnt signaling pathway</keyword>
<evidence type="ECO:0000256" key="2">
    <source>
        <dbReference type="ARBA" id="ARBA00005683"/>
    </source>
</evidence>
<comment type="function">
    <text evidence="9">Ligand for members of the frizzled family of seven transmembrane receptors.</text>
</comment>
<dbReference type="GO" id="GO:0045165">
    <property type="term" value="P:cell fate commitment"/>
    <property type="evidence" value="ECO:0007669"/>
    <property type="project" value="TreeGrafter"/>
</dbReference>
<dbReference type="InterPro" id="IPR018161">
    <property type="entry name" value="Wnt_CS"/>
</dbReference>
<evidence type="ECO:0000313" key="10">
    <source>
        <dbReference type="EMBL" id="KAG8193079.1"/>
    </source>
</evidence>
<dbReference type="AlphaFoldDB" id="A0AAV6V8U6"/>
<gene>
    <name evidence="10" type="ORF">JTE90_017830</name>
</gene>
<dbReference type="InterPro" id="IPR005817">
    <property type="entry name" value="Wnt"/>
</dbReference>
<dbReference type="FunFam" id="3.30.2460.20:FF:000001">
    <property type="entry name" value="Wnt homolog"/>
    <property type="match status" value="1"/>
</dbReference>
<name>A0AAV6V8U6_9ARAC</name>
<dbReference type="PANTHER" id="PTHR12027">
    <property type="entry name" value="WNT RELATED"/>
    <property type="match status" value="1"/>
</dbReference>
<dbReference type="Pfam" id="PF00110">
    <property type="entry name" value="wnt"/>
    <property type="match status" value="1"/>
</dbReference>
<keyword evidence="8" id="KW-0449">Lipoprotein</keyword>
<proteinExistence type="inferred from homology"/>
<keyword evidence="11" id="KW-1185">Reference proteome</keyword>
<keyword evidence="4" id="KW-0964">Secreted</keyword>
<evidence type="ECO:0000256" key="1">
    <source>
        <dbReference type="ARBA" id="ARBA00004498"/>
    </source>
</evidence>
<dbReference type="GO" id="GO:0005125">
    <property type="term" value="F:cytokine activity"/>
    <property type="evidence" value="ECO:0007669"/>
    <property type="project" value="TreeGrafter"/>
</dbReference>
<evidence type="ECO:0000256" key="3">
    <source>
        <dbReference type="ARBA" id="ARBA00022473"/>
    </source>
</evidence>
<evidence type="ECO:0000256" key="9">
    <source>
        <dbReference type="RuleBase" id="RU003500"/>
    </source>
</evidence>
<sequence>MVARFISRILTIVLVWITLPQDAIGTWWLLSRLQASSAHADLLCGTVPGLARRQRDMCRRHPDLLSSVGRGARLGALECQHQFRHHRWNCSMMETGTSVFGNHMLRTESRESAFLYAISSAGVTHALVRACGRGEIAHCPCDVRRRSGTTSVDSEGNAFSWGGCSHIGAGMRYSRQFVDAAAEEKGRDARALVNAHNNRAGRKAVQKKSRLQCKCHGVSGSCASRTCWASHADFRAVGRWLKERYEGAVLVSTDNTQRRLVSAGGRKPFAKTDLVYFAPSPDYCTPNKSIGTLGTGGRRCSRDSQGTEGCALLCCGRGYDTTRELSARKCGCRFDWCCKVKCKTCREWKDVHTCKEPT</sequence>
<keyword evidence="7" id="KW-1015">Disulfide bond</keyword>
<dbReference type="GO" id="GO:0005109">
    <property type="term" value="F:frizzled binding"/>
    <property type="evidence" value="ECO:0007669"/>
    <property type="project" value="TreeGrafter"/>
</dbReference>
<comment type="caution">
    <text evidence="10">The sequence shown here is derived from an EMBL/GenBank/DDBJ whole genome shotgun (WGS) entry which is preliminary data.</text>
</comment>
<dbReference type="InterPro" id="IPR043158">
    <property type="entry name" value="Wnt_C"/>
</dbReference>
<keyword evidence="3 9" id="KW-0217">Developmental protein</keyword>
<comment type="similarity">
    <text evidence="2 9">Belongs to the Wnt family.</text>
</comment>
<evidence type="ECO:0000256" key="8">
    <source>
        <dbReference type="ARBA" id="ARBA00023288"/>
    </source>
</evidence>
<dbReference type="PANTHER" id="PTHR12027:SF37">
    <property type="entry name" value="PROTEIN WNT"/>
    <property type="match status" value="1"/>
</dbReference>
<dbReference type="PROSITE" id="PS00246">
    <property type="entry name" value="WNT1"/>
    <property type="match status" value="1"/>
</dbReference>
<comment type="subcellular location">
    <subcellularLocation>
        <location evidence="1 9">Secreted</location>
        <location evidence="1 9">Extracellular space</location>
        <location evidence="1 9">Extracellular matrix</location>
    </subcellularLocation>
</comment>
<evidence type="ECO:0000256" key="7">
    <source>
        <dbReference type="ARBA" id="ARBA00023157"/>
    </source>
</evidence>
<dbReference type="GO" id="GO:0007517">
    <property type="term" value="P:muscle organ development"/>
    <property type="evidence" value="ECO:0007669"/>
    <property type="project" value="UniProtKB-ARBA"/>
</dbReference>
<dbReference type="GO" id="GO:0030182">
    <property type="term" value="P:neuron differentiation"/>
    <property type="evidence" value="ECO:0007669"/>
    <property type="project" value="TreeGrafter"/>
</dbReference>
<accession>A0AAV6V8U6</accession>
<protein>
    <recommendedName>
        <fullName evidence="9">Protein Wnt</fullName>
    </recommendedName>
</protein>
<organism evidence="10 11">
    <name type="scientific">Oedothorax gibbosus</name>
    <dbReference type="NCBI Taxonomy" id="931172"/>
    <lineage>
        <taxon>Eukaryota</taxon>
        <taxon>Metazoa</taxon>
        <taxon>Ecdysozoa</taxon>
        <taxon>Arthropoda</taxon>
        <taxon>Chelicerata</taxon>
        <taxon>Arachnida</taxon>
        <taxon>Araneae</taxon>
        <taxon>Araneomorphae</taxon>
        <taxon>Entelegynae</taxon>
        <taxon>Araneoidea</taxon>
        <taxon>Linyphiidae</taxon>
        <taxon>Erigoninae</taxon>
        <taxon>Oedothorax</taxon>
    </lineage>
</organism>
<evidence type="ECO:0000256" key="6">
    <source>
        <dbReference type="ARBA" id="ARBA00022687"/>
    </source>
</evidence>